<dbReference type="KEGG" id="aagg:ETAA8_27260"/>
<dbReference type="PROSITE" id="PS51257">
    <property type="entry name" value="PROKAR_LIPOPROTEIN"/>
    <property type="match status" value="1"/>
</dbReference>
<proteinExistence type="inferred from homology"/>
<organism evidence="7 8">
    <name type="scientific">Anatilimnocola aggregata</name>
    <dbReference type="NCBI Taxonomy" id="2528021"/>
    <lineage>
        <taxon>Bacteria</taxon>
        <taxon>Pseudomonadati</taxon>
        <taxon>Planctomycetota</taxon>
        <taxon>Planctomycetia</taxon>
        <taxon>Pirellulales</taxon>
        <taxon>Pirellulaceae</taxon>
        <taxon>Anatilimnocola</taxon>
    </lineage>
</organism>
<protein>
    <submittedName>
        <fullName evidence="7">Periplasmic zinc-binding protein TroA</fullName>
    </submittedName>
</protein>
<evidence type="ECO:0000256" key="2">
    <source>
        <dbReference type="ARBA" id="ARBA00011028"/>
    </source>
</evidence>
<evidence type="ECO:0000256" key="1">
    <source>
        <dbReference type="ARBA" id="ARBA00004196"/>
    </source>
</evidence>
<keyword evidence="4" id="KW-0479">Metal-binding</keyword>
<evidence type="ECO:0000256" key="5">
    <source>
        <dbReference type="ARBA" id="ARBA00022729"/>
    </source>
</evidence>
<dbReference type="InterPro" id="IPR050492">
    <property type="entry name" value="Bact_metal-bind_prot9"/>
</dbReference>
<reference evidence="7 8" key="1">
    <citation type="submission" date="2019-02" db="EMBL/GenBank/DDBJ databases">
        <title>Deep-cultivation of Planctomycetes and their phenomic and genomic characterization uncovers novel biology.</title>
        <authorList>
            <person name="Wiegand S."/>
            <person name="Jogler M."/>
            <person name="Boedeker C."/>
            <person name="Pinto D."/>
            <person name="Vollmers J."/>
            <person name="Rivas-Marin E."/>
            <person name="Kohn T."/>
            <person name="Peeters S.H."/>
            <person name="Heuer A."/>
            <person name="Rast P."/>
            <person name="Oberbeckmann S."/>
            <person name="Bunk B."/>
            <person name="Jeske O."/>
            <person name="Meyerdierks A."/>
            <person name="Storesund J.E."/>
            <person name="Kallscheuer N."/>
            <person name="Luecker S."/>
            <person name="Lage O.M."/>
            <person name="Pohl T."/>
            <person name="Merkel B.J."/>
            <person name="Hornburger P."/>
            <person name="Mueller R.-W."/>
            <person name="Bruemmer F."/>
            <person name="Labrenz M."/>
            <person name="Spormann A.M."/>
            <person name="Op den Camp H."/>
            <person name="Overmann J."/>
            <person name="Amann R."/>
            <person name="Jetten M.S.M."/>
            <person name="Mascher T."/>
            <person name="Medema M.H."/>
            <person name="Devos D.P."/>
            <person name="Kaster A.-K."/>
            <person name="Ovreas L."/>
            <person name="Rohde M."/>
            <person name="Galperin M.Y."/>
            <person name="Jogler C."/>
        </authorList>
    </citation>
    <scope>NUCLEOTIDE SEQUENCE [LARGE SCALE GENOMIC DNA]</scope>
    <source>
        <strain evidence="7 8">ETA_A8</strain>
    </source>
</reference>
<dbReference type="EMBL" id="CP036274">
    <property type="protein sequence ID" value="QDU27638.1"/>
    <property type="molecule type" value="Genomic_DNA"/>
</dbReference>
<dbReference type="InterPro" id="IPR006128">
    <property type="entry name" value="Lipoprotein_PsaA-like"/>
</dbReference>
<keyword evidence="3 6" id="KW-0813">Transport</keyword>
<keyword evidence="8" id="KW-1185">Reference proteome</keyword>
<dbReference type="Proteomes" id="UP000315017">
    <property type="component" value="Chromosome"/>
</dbReference>
<evidence type="ECO:0000256" key="6">
    <source>
        <dbReference type="RuleBase" id="RU003512"/>
    </source>
</evidence>
<dbReference type="SUPFAM" id="SSF53807">
    <property type="entry name" value="Helical backbone' metal receptor"/>
    <property type="match status" value="1"/>
</dbReference>
<dbReference type="PANTHER" id="PTHR42953:SF1">
    <property type="entry name" value="METAL-BINDING PROTEIN HI_0362-RELATED"/>
    <property type="match status" value="1"/>
</dbReference>
<evidence type="ECO:0000256" key="3">
    <source>
        <dbReference type="ARBA" id="ARBA00022448"/>
    </source>
</evidence>
<dbReference type="GO" id="GO:0030001">
    <property type="term" value="P:metal ion transport"/>
    <property type="evidence" value="ECO:0007669"/>
    <property type="project" value="InterPro"/>
</dbReference>
<dbReference type="AlphaFoldDB" id="A0A517YBL5"/>
<dbReference type="InterPro" id="IPR006129">
    <property type="entry name" value="AdhesinB"/>
</dbReference>
<dbReference type="OrthoDB" id="9793396at2"/>
<name>A0A517YBL5_9BACT</name>
<accession>A0A517YBL5</accession>
<gene>
    <name evidence="7" type="primary">troA</name>
    <name evidence="7" type="ORF">ETAA8_27260</name>
</gene>
<dbReference type="Gene3D" id="3.40.50.1980">
    <property type="entry name" value="Nitrogenase molybdenum iron protein domain"/>
    <property type="match status" value="2"/>
</dbReference>
<evidence type="ECO:0000256" key="4">
    <source>
        <dbReference type="ARBA" id="ARBA00022723"/>
    </source>
</evidence>
<evidence type="ECO:0000313" key="7">
    <source>
        <dbReference type="EMBL" id="QDU27638.1"/>
    </source>
</evidence>
<dbReference type="Pfam" id="PF01297">
    <property type="entry name" value="ZnuA"/>
    <property type="match status" value="1"/>
</dbReference>
<dbReference type="GO" id="GO:0007155">
    <property type="term" value="P:cell adhesion"/>
    <property type="evidence" value="ECO:0007669"/>
    <property type="project" value="InterPro"/>
</dbReference>
<comment type="similarity">
    <text evidence="2 6">Belongs to the bacterial solute-binding protein 9 family.</text>
</comment>
<dbReference type="PRINTS" id="PR00690">
    <property type="entry name" value="ADHESNFAMILY"/>
</dbReference>
<evidence type="ECO:0000313" key="8">
    <source>
        <dbReference type="Proteomes" id="UP000315017"/>
    </source>
</evidence>
<dbReference type="RefSeq" id="WP_145088619.1">
    <property type="nucleotide sequence ID" value="NZ_CP036274.1"/>
</dbReference>
<sequence length="315" mass="33810">MNRSSIFVGLVLVALLSAIGCKPEGAGTAIPAAQPAYRGAGPLQVTCTTGMVADLVRNIAGPRAEIKQLMGAGVDPHLYKSSPGDIAALSSADVVFYSGLHLEGKMTDLFTQLATTKPVIAVAEKIDEAKLLHDGGTHDPHVWFDVALWKQAGEQVLAALVKFDPAEAANYQARAQQYFTQLDELDQFCREQLAQIPADQRVMVTAHDAFRYFGKAYGIEVRGIQGVSTESEAGVKGINELVDFLVQRKIKAIFVETSVSEENVKSLLEGCRAQNHTVTIGGQLYSDAMGEPGTPAGTYDGMIRHNVTTIVHALK</sequence>
<dbReference type="PRINTS" id="PR00691">
    <property type="entry name" value="ADHESINB"/>
</dbReference>
<dbReference type="PANTHER" id="PTHR42953">
    <property type="entry name" value="HIGH-AFFINITY ZINC UPTAKE SYSTEM PROTEIN ZNUA-RELATED"/>
    <property type="match status" value="1"/>
</dbReference>
<dbReference type="InterPro" id="IPR006127">
    <property type="entry name" value="ZnuA-like"/>
</dbReference>
<dbReference type="GO" id="GO:0030313">
    <property type="term" value="C:cell envelope"/>
    <property type="evidence" value="ECO:0007669"/>
    <property type="project" value="UniProtKB-SubCell"/>
</dbReference>
<keyword evidence="5" id="KW-0732">Signal</keyword>
<dbReference type="GO" id="GO:0046872">
    <property type="term" value="F:metal ion binding"/>
    <property type="evidence" value="ECO:0007669"/>
    <property type="project" value="UniProtKB-KW"/>
</dbReference>
<comment type="subcellular location">
    <subcellularLocation>
        <location evidence="1">Cell envelope</location>
    </subcellularLocation>
</comment>